<dbReference type="WBParaSite" id="jg2009">
    <property type="protein sequence ID" value="jg2009"/>
    <property type="gene ID" value="jg2009"/>
</dbReference>
<organism evidence="1 2">
    <name type="scientific">Ditylenchus dipsaci</name>
    <dbReference type="NCBI Taxonomy" id="166011"/>
    <lineage>
        <taxon>Eukaryota</taxon>
        <taxon>Metazoa</taxon>
        <taxon>Ecdysozoa</taxon>
        <taxon>Nematoda</taxon>
        <taxon>Chromadorea</taxon>
        <taxon>Rhabditida</taxon>
        <taxon>Tylenchina</taxon>
        <taxon>Tylenchomorpha</taxon>
        <taxon>Sphaerularioidea</taxon>
        <taxon>Anguinidae</taxon>
        <taxon>Anguininae</taxon>
        <taxon>Ditylenchus</taxon>
    </lineage>
</organism>
<dbReference type="Proteomes" id="UP000887574">
    <property type="component" value="Unplaced"/>
</dbReference>
<dbReference type="AlphaFoldDB" id="A0A915DI17"/>
<sequence>MKMGISELEEILRQKIVEKLGKSAWHPSTLTHKCAGSGSQIRTFNSLNRPLSTMDIAILDYHDNSSRNIQCLWCGFFMDEKGLATHFAEFHFNLSMFLGGSSTILSIMRPGIDCECTIDRKIWPRVQMFNSVDELEQAIKSLAHIQPDLFFMMTQFMSSGKLSASVGEEMFANSFDTKQGLSCSAFSNSRASLVSSSRKPKLALQTVQQEYMWCGHECCGNSSFQEQSSDSPTKYSQELCELRLERMGKGCMVMLSPYESSACFAISCSHFISHLTCAERFDI</sequence>
<keyword evidence="1" id="KW-1185">Reference proteome</keyword>
<name>A0A915DI17_9BILA</name>
<reference evidence="2" key="1">
    <citation type="submission" date="2022-11" db="UniProtKB">
        <authorList>
            <consortium name="WormBaseParasite"/>
        </authorList>
    </citation>
    <scope>IDENTIFICATION</scope>
</reference>
<accession>A0A915DI17</accession>
<proteinExistence type="predicted"/>
<evidence type="ECO:0000313" key="2">
    <source>
        <dbReference type="WBParaSite" id="jg2009"/>
    </source>
</evidence>
<protein>
    <submittedName>
        <fullName evidence="2">C2H2-type domain-containing protein</fullName>
    </submittedName>
</protein>
<evidence type="ECO:0000313" key="1">
    <source>
        <dbReference type="Proteomes" id="UP000887574"/>
    </source>
</evidence>